<gene>
    <name evidence="1" type="ORF">ACFPCY_07180</name>
</gene>
<organism evidence="1 2">
    <name type="scientific">Actinomadura gamaensis</name>
    <dbReference type="NCBI Taxonomy" id="1763541"/>
    <lineage>
        <taxon>Bacteria</taxon>
        <taxon>Bacillati</taxon>
        <taxon>Actinomycetota</taxon>
        <taxon>Actinomycetes</taxon>
        <taxon>Streptosporangiales</taxon>
        <taxon>Thermomonosporaceae</taxon>
        <taxon>Actinomadura</taxon>
    </lineage>
</organism>
<evidence type="ECO:0000313" key="1">
    <source>
        <dbReference type="EMBL" id="MFC4907096.1"/>
    </source>
</evidence>
<dbReference type="InterPro" id="IPR038282">
    <property type="entry name" value="DUF2267_sf"/>
</dbReference>
<reference evidence="2" key="1">
    <citation type="journal article" date="2019" name="Int. J. Syst. Evol. Microbiol.">
        <title>The Global Catalogue of Microorganisms (GCM) 10K type strain sequencing project: providing services to taxonomists for standard genome sequencing and annotation.</title>
        <authorList>
            <consortium name="The Broad Institute Genomics Platform"/>
            <consortium name="The Broad Institute Genome Sequencing Center for Infectious Disease"/>
            <person name="Wu L."/>
            <person name="Ma J."/>
        </authorList>
    </citation>
    <scope>NUCLEOTIDE SEQUENCE [LARGE SCALE GENOMIC DNA]</scope>
    <source>
        <strain evidence="2">KLKA75</strain>
    </source>
</reference>
<dbReference type="EMBL" id="JBHSIT010000002">
    <property type="protein sequence ID" value="MFC4907096.1"/>
    <property type="molecule type" value="Genomic_DNA"/>
</dbReference>
<name>A0ABV9TSJ8_9ACTN</name>
<dbReference type="Pfam" id="PF10025">
    <property type="entry name" value="DUF2267"/>
    <property type="match status" value="1"/>
</dbReference>
<dbReference type="Proteomes" id="UP001595872">
    <property type="component" value="Unassembled WGS sequence"/>
</dbReference>
<evidence type="ECO:0000313" key="2">
    <source>
        <dbReference type="Proteomes" id="UP001595872"/>
    </source>
</evidence>
<proteinExistence type="predicted"/>
<keyword evidence="2" id="KW-1185">Reference proteome</keyword>
<dbReference type="Gene3D" id="1.10.490.110">
    <property type="entry name" value="Uncharacterized conserved protein DUF2267"/>
    <property type="match status" value="1"/>
</dbReference>
<dbReference type="RefSeq" id="WP_378252837.1">
    <property type="nucleotide sequence ID" value="NZ_JBHSIT010000002.1"/>
</dbReference>
<protein>
    <submittedName>
        <fullName evidence="1">DUF2267 domain-containing protein</fullName>
    </submittedName>
</protein>
<accession>A0ABV9TSJ8</accession>
<sequence>MPSTGVRGLDRDVEVTRQWITVVAAAFGTTDREFAHRALRGWLRTVRDRLPAEVAAHFAAELPALLRGVFYDGWRPGRVPRKDDLDAFTEHFAADAGIGRADVPRTAALVTEALAARLPSGALTHVLDDLPRDLRRLLHPSAAPEHGTPI</sequence>
<comment type="caution">
    <text evidence="1">The sequence shown here is derived from an EMBL/GenBank/DDBJ whole genome shotgun (WGS) entry which is preliminary data.</text>
</comment>
<dbReference type="InterPro" id="IPR018727">
    <property type="entry name" value="DUF2267"/>
</dbReference>